<name>A0A2W5A3S5_9BACT</name>
<feature type="chain" id="PRO_5015867035" description="DUF1795 domain-containing protein" evidence="2">
    <location>
        <begin position="24"/>
        <end position="209"/>
    </location>
</feature>
<dbReference type="AlphaFoldDB" id="A0A2W5A3S5"/>
<feature type="region of interest" description="Disordered" evidence="1">
    <location>
        <begin position="190"/>
        <end position="209"/>
    </location>
</feature>
<keyword evidence="2" id="KW-0732">Signal</keyword>
<sequence length="209" mass="23066">MTKRIAALLAVVAFFLWHPPVHAENVKTEDKKEEAPVVDPARFAPDFCDFEITFPEAPSIARKCVPGNQCYDVNSYTMVYDLQTTVDVSVTCNPSTPAAYDKYTQGVMKAALAGMVEERNLTEYDVGFDQQENFKNASLSGTGTTGQSGKIYTAQLWIGKNSVFTVQAELVGTAHPKADEAFRDILASIKTKEGQQLPKKPQYKSKNTQ</sequence>
<organism evidence="3 4">
    <name type="scientific">Micavibrio aeruginosavorus</name>
    <dbReference type="NCBI Taxonomy" id="349221"/>
    <lineage>
        <taxon>Bacteria</taxon>
        <taxon>Pseudomonadati</taxon>
        <taxon>Bdellovibrionota</taxon>
        <taxon>Bdellovibrionia</taxon>
        <taxon>Bdellovibrionales</taxon>
        <taxon>Pseudobdellovibrionaceae</taxon>
        <taxon>Micavibrio</taxon>
    </lineage>
</organism>
<gene>
    <name evidence="3" type="ORF">DI626_02320</name>
</gene>
<comment type="caution">
    <text evidence="3">The sequence shown here is derived from an EMBL/GenBank/DDBJ whole genome shotgun (WGS) entry which is preliminary data.</text>
</comment>
<proteinExistence type="predicted"/>
<evidence type="ECO:0008006" key="5">
    <source>
        <dbReference type="Google" id="ProtNLM"/>
    </source>
</evidence>
<evidence type="ECO:0000256" key="2">
    <source>
        <dbReference type="SAM" id="SignalP"/>
    </source>
</evidence>
<dbReference type="Proteomes" id="UP000249557">
    <property type="component" value="Unassembled WGS sequence"/>
</dbReference>
<feature type="signal peptide" evidence="2">
    <location>
        <begin position="1"/>
        <end position="23"/>
    </location>
</feature>
<evidence type="ECO:0000313" key="3">
    <source>
        <dbReference type="EMBL" id="PZO88196.1"/>
    </source>
</evidence>
<evidence type="ECO:0000313" key="4">
    <source>
        <dbReference type="Proteomes" id="UP000249557"/>
    </source>
</evidence>
<reference evidence="3 4" key="1">
    <citation type="submission" date="2017-08" db="EMBL/GenBank/DDBJ databases">
        <title>Infants hospitalized years apart are colonized by the same room-sourced microbial strains.</title>
        <authorList>
            <person name="Brooks B."/>
            <person name="Olm M.R."/>
            <person name="Firek B.A."/>
            <person name="Baker R."/>
            <person name="Thomas B.C."/>
            <person name="Morowitz M.J."/>
            <person name="Banfield J.F."/>
        </authorList>
    </citation>
    <scope>NUCLEOTIDE SEQUENCE [LARGE SCALE GENOMIC DNA]</scope>
    <source>
        <strain evidence="3">S2_018_000_R2_104</strain>
    </source>
</reference>
<accession>A0A2W5A3S5</accession>
<dbReference type="EMBL" id="QFNK01000025">
    <property type="protein sequence ID" value="PZO88196.1"/>
    <property type="molecule type" value="Genomic_DNA"/>
</dbReference>
<protein>
    <recommendedName>
        <fullName evidence="5">DUF1795 domain-containing protein</fullName>
    </recommendedName>
</protein>
<evidence type="ECO:0000256" key="1">
    <source>
        <dbReference type="SAM" id="MobiDB-lite"/>
    </source>
</evidence>